<evidence type="ECO:0000313" key="2">
    <source>
        <dbReference type="EMBL" id="PKI68231.1"/>
    </source>
</evidence>
<name>A0A2I0KIC5_PUNGR</name>
<feature type="compositionally biased region" description="Basic and acidic residues" evidence="1">
    <location>
        <begin position="63"/>
        <end position="79"/>
    </location>
</feature>
<keyword evidence="3" id="KW-1185">Reference proteome</keyword>
<dbReference type="AlphaFoldDB" id="A0A2I0KIC5"/>
<feature type="compositionally biased region" description="Basic and acidic residues" evidence="1">
    <location>
        <begin position="1"/>
        <end position="12"/>
    </location>
</feature>
<organism evidence="2 3">
    <name type="scientific">Punica granatum</name>
    <name type="common">Pomegranate</name>
    <dbReference type="NCBI Taxonomy" id="22663"/>
    <lineage>
        <taxon>Eukaryota</taxon>
        <taxon>Viridiplantae</taxon>
        <taxon>Streptophyta</taxon>
        <taxon>Embryophyta</taxon>
        <taxon>Tracheophyta</taxon>
        <taxon>Spermatophyta</taxon>
        <taxon>Magnoliopsida</taxon>
        <taxon>eudicotyledons</taxon>
        <taxon>Gunneridae</taxon>
        <taxon>Pentapetalae</taxon>
        <taxon>rosids</taxon>
        <taxon>malvids</taxon>
        <taxon>Myrtales</taxon>
        <taxon>Lythraceae</taxon>
        <taxon>Punica</taxon>
    </lineage>
</organism>
<sequence length="125" mass="13965">MDKTRESVRLEAEENFPDSCDPRKLSATSIKGGQTLESTHFEGKETALTPDKPRGLTGLSLETRPEGLIREEERVMDPRRPKRLTALLREVRPRGSRASSSPCQSPPLGSDPPDVIHACHYDVWT</sequence>
<proteinExistence type="predicted"/>
<feature type="compositionally biased region" description="Polar residues" evidence="1">
    <location>
        <begin position="26"/>
        <end position="38"/>
    </location>
</feature>
<dbReference type="EMBL" id="PGOL01000566">
    <property type="protein sequence ID" value="PKI68231.1"/>
    <property type="molecule type" value="Genomic_DNA"/>
</dbReference>
<reference evidence="2 3" key="1">
    <citation type="submission" date="2017-11" db="EMBL/GenBank/DDBJ databases">
        <title>De-novo sequencing of pomegranate (Punica granatum L.) genome.</title>
        <authorList>
            <person name="Akparov Z."/>
            <person name="Amiraslanov A."/>
            <person name="Hajiyeva S."/>
            <person name="Abbasov M."/>
            <person name="Kaur K."/>
            <person name="Hamwieh A."/>
            <person name="Solovyev V."/>
            <person name="Salamov A."/>
            <person name="Braich B."/>
            <person name="Kosarev P."/>
            <person name="Mahmoud A."/>
            <person name="Hajiyev E."/>
            <person name="Babayeva S."/>
            <person name="Izzatullayeva V."/>
            <person name="Mammadov A."/>
            <person name="Mammadov A."/>
            <person name="Sharifova S."/>
            <person name="Ojaghi J."/>
            <person name="Eynullazada K."/>
            <person name="Bayramov B."/>
            <person name="Abdulazimova A."/>
            <person name="Shahmuradov I."/>
        </authorList>
    </citation>
    <scope>NUCLEOTIDE SEQUENCE [LARGE SCALE GENOMIC DNA]</scope>
    <source>
        <strain evidence="3">cv. AG2017</strain>
        <tissue evidence="2">Leaf</tissue>
    </source>
</reference>
<comment type="caution">
    <text evidence="2">The sequence shown here is derived from an EMBL/GenBank/DDBJ whole genome shotgun (WGS) entry which is preliminary data.</text>
</comment>
<gene>
    <name evidence="2" type="ORF">CRG98_011367</name>
</gene>
<dbReference type="Proteomes" id="UP000233551">
    <property type="component" value="Unassembled WGS sequence"/>
</dbReference>
<accession>A0A2I0KIC5</accession>
<evidence type="ECO:0000313" key="3">
    <source>
        <dbReference type="Proteomes" id="UP000233551"/>
    </source>
</evidence>
<protein>
    <submittedName>
        <fullName evidence="2">Uncharacterized protein</fullName>
    </submittedName>
</protein>
<feature type="region of interest" description="Disordered" evidence="1">
    <location>
        <begin position="1"/>
        <end position="115"/>
    </location>
</feature>
<evidence type="ECO:0000256" key="1">
    <source>
        <dbReference type="SAM" id="MobiDB-lite"/>
    </source>
</evidence>